<protein>
    <recommendedName>
        <fullName evidence="2">Glycosyltransferase 2-like domain-containing protein</fullName>
    </recommendedName>
</protein>
<keyword evidence="1" id="KW-0472">Membrane</keyword>
<gene>
    <name evidence="3" type="ORF">LCGC14_1534600</name>
</gene>
<keyword evidence="1" id="KW-1133">Transmembrane helix</keyword>
<accession>A0A0F9LVR0</accession>
<comment type="caution">
    <text evidence="3">The sequence shown here is derived from an EMBL/GenBank/DDBJ whole genome shotgun (WGS) entry which is preliminary data.</text>
</comment>
<dbReference type="EMBL" id="LAZR01011542">
    <property type="protein sequence ID" value="KKM61152.1"/>
    <property type="molecule type" value="Genomic_DNA"/>
</dbReference>
<feature type="transmembrane region" description="Helical" evidence="1">
    <location>
        <begin position="252"/>
        <end position="269"/>
    </location>
</feature>
<organism evidence="3">
    <name type="scientific">marine sediment metagenome</name>
    <dbReference type="NCBI Taxonomy" id="412755"/>
    <lineage>
        <taxon>unclassified sequences</taxon>
        <taxon>metagenomes</taxon>
        <taxon>ecological metagenomes</taxon>
    </lineage>
</organism>
<dbReference type="AlphaFoldDB" id="A0A0F9LVR0"/>
<dbReference type="SUPFAM" id="SSF53448">
    <property type="entry name" value="Nucleotide-diphospho-sugar transferases"/>
    <property type="match status" value="1"/>
</dbReference>
<evidence type="ECO:0000256" key="1">
    <source>
        <dbReference type="SAM" id="Phobius"/>
    </source>
</evidence>
<feature type="domain" description="Glycosyltransferase 2-like" evidence="2">
    <location>
        <begin position="9"/>
        <end position="177"/>
    </location>
</feature>
<reference evidence="3" key="1">
    <citation type="journal article" date="2015" name="Nature">
        <title>Complex archaea that bridge the gap between prokaryotes and eukaryotes.</title>
        <authorList>
            <person name="Spang A."/>
            <person name="Saw J.H."/>
            <person name="Jorgensen S.L."/>
            <person name="Zaremba-Niedzwiedzka K."/>
            <person name="Martijn J."/>
            <person name="Lind A.E."/>
            <person name="van Eijk R."/>
            <person name="Schleper C."/>
            <person name="Guy L."/>
            <person name="Ettema T.J."/>
        </authorList>
    </citation>
    <scope>NUCLEOTIDE SEQUENCE</scope>
</reference>
<name>A0A0F9LVR0_9ZZZZ</name>
<sequence>MQTFKPRVSIVFPSYNGVEYLKKNLDSIKNLNNNDEFEVVIVDNMSVDSSINVIKSYESDINIKLIRNKFNEGFAEACNSGVKNSNGEFIFITNQDVIFPPEFFEKLANIYSTLKNKQEIVISPALIFENGKIHYFGAKNHFLGFSYTPETGEMLPKKKIIKNAHRLSGGSFFVKKEFFIRMGGFDKEFFMYYEDTDLSLKILRNGNKIYTTNDPFLIHQKPHHPLSDLQYYFLERNRFIVIIKNIRNIRKIVPMFIIVEFILIFHALLTRRFKLRLKLYLDLFLKIKYFKKIRKMSKKVNHLLPYQAFSKTLDPLLLGDLKRLKIFKILLNQLNKFLKLF</sequence>
<dbReference type="Gene3D" id="3.90.550.10">
    <property type="entry name" value="Spore Coat Polysaccharide Biosynthesis Protein SpsA, Chain A"/>
    <property type="match status" value="1"/>
</dbReference>
<dbReference type="InterPro" id="IPR029044">
    <property type="entry name" value="Nucleotide-diphossugar_trans"/>
</dbReference>
<keyword evidence="1" id="KW-0812">Transmembrane</keyword>
<dbReference type="InterPro" id="IPR001173">
    <property type="entry name" value="Glyco_trans_2-like"/>
</dbReference>
<dbReference type="PANTHER" id="PTHR43179:SF7">
    <property type="entry name" value="RHAMNOSYLTRANSFERASE WBBL"/>
    <property type="match status" value="1"/>
</dbReference>
<proteinExistence type="predicted"/>
<dbReference type="PANTHER" id="PTHR43179">
    <property type="entry name" value="RHAMNOSYLTRANSFERASE WBBL"/>
    <property type="match status" value="1"/>
</dbReference>
<evidence type="ECO:0000259" key="2">
    <source>
        <dbReference type="Pfam" id="PF00535"/>
    </source>
</evidence>
<dbReference type="Pfam" id="PF00535">
    <property type="entry name" value="Glycos_transf_2"/>
    <property type="match status" value="1"/>
</dbReference>
<evidence type="ECO:0000313" key="3">
    <source>
        <dbReference type="EMBL" id="KKM61152.1"/>
    </source>
</evidence>